<dbReference type="InterPro" id="IPR036397">
    <property type="entry name" value="RNaseH_sf"/>
</dbReference>
<keyword evidence="1" id="KW-0479">Metal-binding</keyword>
<reference evidence="5" key="1">
    <citation type="journal article" date="2017" name="Nature">
        <title>The sunflower genome provides insights into oil metabolism, flowering and Asterid evolution.</title>
        <authorList>
            <person name="Badouin H."/>
            <person name="Gouzy J."/>
            <person name="Grassa C.J."/>
            <person name="Murat F."/>
            <person name="Staton S.E."/>
            <person name="Cottret L."/>
            <person name="Lelandais-Briere C."/>
            <person name="Owens G.L."/>
            <person name="Carrere S."/>
            <person name="Mayjonade B."/>
            <person name="Legrand L."/>
            <person name="Gill N."/>
            <person name="Kane N.C."/>
            <person name="Bowers J.E."/>
            <person name="Hubner S."/>
            <person name="Bellec A."/>
            <person name="Berard A."/>
            <person name="Berges H."/>
            <person name="Blanchet N."/>
            <person name="Boniface M.C."/>
            <person name="Brunel D."/>
            <person name="Catrice O."/>
            <person name="Chaidir N."/>
            <person name="Claudel C."/>
            <person name="Donnadieu C."/>
            <person name="Faraut T."/>
            <person name="Fievet G."/>
            <person name="Helmstetter N."/>
            <person name="King M."/>
            <person name="Knapp S.J."/>
            <person name="Lai Z."/>
            <person name="Le Paslier M.C."/>
            <person name="Lippi Y."/>
            <person name="Lorenzon L."/>
            <person name="Mandel J.R."/>
            <person name="Marage G."/>
            <person name="Marchand G."/>
            <person name="Marquand E."/>
            <person name="Bret-Mestries E."/>
            <person name="Morien E."/>
            <person name="Nambeesan S."/>
            <person name="Nguyen T."/>
            <person name="Pegot-Espagnet P."/>
            <person name="Pouilly N."/>
            <person name="Raftis F."/>
            <person name="Sallet E."/>
            <person name="Schiex T."/>
            <person name="Thomas J."/>
            <person name="Vandecasteele C."/>
            <person name="Vares D."/>
            <person name="Vear F."/>
            <person name="Vautrin S."/>
            <person name="Crespi M."/>
            <person name="Mangin B."/>
            <person name="Burke J.M."/>
            <person name="Salse J."/>
            <person name="Munos S."/>
            <person name="Vincourt P."/>
            <person name="Rieseberg L.H."/>
            <person name="Langlade N.B."/>
        </authorList>
    </citation>
    <scope>NUCLEOTIDE SEQUENCE</scope>
    <source>
        <tissue evidence="5">Leaves</tissue>
    </source>
</reference>
<dbReference type="GO" id="GO:0003676">
    <property type="term" value="F:nucleic acid binding"/>
    <property type="evidence" value="ECO:0007669"/>
    <property type="project" value="InterPro"/>
</dbReference>
<dbReference type="InterPro" id="IPR039537">
    <property type="entry name" value="Retrotran_Ty1/copia-like"/>
</dbReference>
<keyword evidence="5" id="KW-0548">Nucleotidyltransferase</keyword>
<comment type="caution">
    <text evidence="5">The sequence shown here is derived from an EMBL/GenBank/DDBJ whole genome shotgun (WGS) entry which is preliminary data.</text>
</comment>
<evidence type="ECO:0000256" key="1">
    <source>
        <dbReference type="ARBA" id="ARBA00022723"/>
    </source>
</evidence>
<dbReference type="GO" id="GO:0003964">
    <property type="term" value="F:RNA-directed DNA polymerase activity"/>
    <property type="evidence" value="ECO:0007669"/>
    <property type="project" value="UniProtKB-KW"/>
</dbReference>
<proteinExistence type="predicted"/>
<feature type="compositionally biased region" description="Low complexity" evidence="3">
    <location>
        <begin position="285"/>
        <end position="295"/>
    </location>
</feature>
<feature type="region of interest" description="Disordered" evidence="3">
    <location>
        <begin position="261"/>
        <end position="295"/>
    </location>
</feature>
<dbReference type="InterPro" id="IPR012337">
    <property type="entry name" value="RNaseH-like_sf"/>
</dbReference>
<dbReference type="Pfam" id="PF07727">
    <property type="entry name" value="RVT_2"/>
    <property type="match status" value="1"/>
</dbReference>
<dbReference type="Gramene" id="mRNA:HanXRQr2_Chr08g0331591">
    <property type="protein sequence ID" value="mRNA:HanXRQr2_Chr08g0331591"/>
    <property type="gene ID" value="HanXRQr2_Chr08g0331591"/>
</dbReference>
<dbReference type="SUPFAM" id="SSF53098">
    <property type="entry name" value="Ribonuclease H-like"/>
    <property type="match status" value="1"/>
</dbReference>
<dbReference type="GO" id="GO:0015074">
    <property type="term" value="P:DNA integration"/>
    <property type="evidence" value="ECO:0007669"/>
    <property type="project" value="InterPro"/>
</dbReference>
<dbReference type="Gene3D" id="3.30.420.10">
    <property type="entry name" value="Ribonuclease H-like superfamily/Ribonuclease H"/>
    <property type="match status" value="1"/>
</dbReference>
<dbReference type="PANTHER" id="PTHR42648">
    <property type="entry name" value="TRANSPOSASE, PUTATIVE-RELATED"/>
    <property type="match status" value="1"/>
</dbReference>
<dbReference type="SUPFAM" id="SSF56672">
    <property type="entry name" value="DNA/RNA polymerases"/>
    <property type="match status" value="1"/>
</dbReference>
<dbReference type="InterPro" id="IPR001584">
    <property type="entry name" value="Integrase_cat-core"/>
</dbReference>
<dbReference type="InterPro" id="IPR043502">
    <property type="entry name" value="DNA/RNA_pol_sf"/>
</dbReference>
<name>A0A9K3IDF5_HELAN</name>
<evidence type="ECO:0000256" key="2">
    <source>
        <dbReference type="ARBA" id="ARBA00022801"/>
    </source>
</evidence>
<organism evidence="5 6">
    <name type="scientific">Helianthus annuus</name>
    <name type="common">Common sunflower</name>
    <dbReference type="NCBI Taxonomy" id="4232"/>
    <lineage>
        <taxon>Eukaryota</taxon>
        <taxon>Viridiplantae</taxon>
        <taxon>Streptophyta</taxon>
        <taxon>Embryophyta</taxon>
        <taxon>Tracheophyta</taxon>
        <taxon>Spermatophyta</taxon>
        <taxon>Magnoliopsida</taxon>
        <taxon>eudicotyledons</taxon>
        <taxon>Gunneridae</taxon>
        <taxon>Pentapetalae</taxon>
        <taxon>asterids</taxon>
        <taxon>campanulids</taxon>
        <taxon>Asterales</taxon>
        <taxon>Asteraceae</taxon>
        <taxon>Asteroideae</taxon>
        <taxon>Heliantheae alliance</taxon>
        <taxon>Heliantheae</taxon>
        <taxon>Helianthus</taxon>
    </lineage>
</organism>
<dbReference type="InterPro" id="IPR013103">
    <property type="entry name" value="RVT_2"/>
</dbReference>
<keyword evidence="5" id="KW-0695">RNA-directed DNA polymerase</keyword>
<evidence type="ECO:0000313" key="5">
    <source>
        <dbReference type="EMBL" id="KAF5794743.1"/>
    </source>
</evidence>
<keyword evidence="2" id="KW-0378">Hydrolase</keyword>
<dbReference type="GO" id="GO:0016787">
    <property type="term" value="F:hydrolase activity"/>
    <property type="evidence" value="ECO:0007669"/>
    <property type="project" value="UniProtKB-KW"/>
</dbReference>
<dbReference type="Pfam" id="PF25597">
    <property type="entry name" value="SH3_retrovirus"/>
    <property type="match status" value="1"/>
</dbReference>
<keyword evidence="5" id="KW-0808">Transferase</keyword>
<dbReference type="PANTHER" id="PTHR42648:SF18">
    <property type="entry name" value="RETROTRANSPOSON, UNCLASSIFIED-LIKE PROTEIN"/>
    <property type="match status" value="1"/>
</dbReference>
<dbReference type="Pfam" id="PF00665">
    <property type="entry name" value="rve"/>
    <property type="match status" value="1"/>
</dbReference>
<dbReference type="EC" id="2.7.7.49" evidence="5"/>
<evidence type="ECO:0000256" key="3">
    <source>
        <dbReference type="SAM" id="MobiDB-lite"/>
    </source>
</evidence>
<reference evidence="5" key="2">
    <citation type="submission" date="2020-06" db="EMBL/GenBank/DDBJ databases">
        <title>Helianthus annuus Genome sequencing and assembly Release 2.</title>
        <authorList>
            <person name="Gouzy J."/>
            <person name="Langlade N."/>
            <person name="Munos S."/>
        </authorList>
    </citation>
    <scope>NUCLEOTIDE SEQUENCE</scope>
    <source>
        <tissue evidence="5">Leaves</tissue>
    </source>
</reference>
<dbReference type="GO" id="GO:0046872">
    <property type="term" value="F:metal ion binding"/>
    <property type="evidence" value="ECO:0007669"/>
    <property type="project" value="UniProtKB-KW"/>
</dbReference>
<dbReference type="AlphaFoldDB" id="A0A9K3IDF5"/>
<sequence length="683" mass="77849">MQVQSLGHILYYFLLIDDFTRMSWVYFLTNKSDALAKFKVFKNLVEKQCESTIKVLRTDRGGEFCSKEFDNFCERSGIRRELTVPHTPQLNGVVERKNHTIMGMVRSMLKEKKLPNCLWAEVVATAVYVLNRSPTSALEDQTPLQAWSGEVPDVSKLCVFGSVGYKHVYVQGRKKLDDRSQKMIVIGYSSQSPSSYRLFNPLTKKFEASRDVTVVEEAAWNWEKADKGEKIMVDFPFPMDAADVLTEGSTSQTNVTVATDEMVPTTSSNSSSVHMDEQSPLHEGSQSSTTTNSITQTPLNMLDLQNIRSLSDIYASTHALEPEEYMHLQFALSICDPMYYHEVVKRKEWKIAMAEELAAIERNNTWELVSLSIGKNVVGLKWLFKTKLGADGQVLKHKARLVAKGYSQRRGIDFEETFALVARFETIRVVLAVAAQRGWSLHQLDVKSAFLNGELEEDIYVEQPEGYELKDSSDKVYKLKKALYRLKQAPRARYAKIDGYFTHNGYHRSLNEPTLYVKQTDAHDIIYVCLYVDDIICTSSCEQLICEFKKGMKEVFEMTDMGLLQYFLGLEVKQFKEGVFVSQEKYAMSLLNKFQMKDSKVEAVPMSPNDKFKVDDGEDKVNETMYRSLVGGLMYLTHTRPDLAFAVGVLARYMQAPQNNILVRLRKYSDTLLVQLVLGCGMK</sequence>
<evidence type="ECO:0000259" key="4">
    <source>
        <dbReference type="PROSITE" id="PS50994"/>
    </source>
</evidence>
<dbReference type="PROSITE" id="PS50994">
    <property type="entry name" value="INTEGRASE"/>
    <property type="match status" value="1"/>
</dbReference>
<gene>
    <name evidence="5" type="ORF">HanXRQr2_Chr08g0331591</name>
</gene>
<dbReference type="Proteomes" id="UP000215914">
    <property type="component" value="Unassembled WGS sequence"/>
</dbReference>
<protein>
    <submittedName>
        <fullName evidence="5">RNA-directed DNA polymerase</fullName>
        <ecNumber evidence="5">2.7.7.49</ecNumber>
    </submittedName>
</protein>
<keyword evidence="6" id="KW-1185">Reference proteome</keyword>
<feature type="domain" description="Integrase catalytic" evidence="4">
    <location>
        <begin position="1"/>
        <end position="151"/>
    </location>
</feature>
<dbReference type="EMBL" id="MNCJ02000323">
    <property type="protein sequence ID" value="KAF5794743.1"/>
    <property type="molecule type" value="Genomic_DNA"/>
</dbReference>
<dbReference type="InterPro" id="IPR057670">
    <property type="entry name" value="SH3_retrovirus"/>
</dbReference>
<accession>A0A9K3IDF5</accession>
<evidence type="ECO:0000313" key="6">
    <source>
        <dbReference type="Proteomes" id="UP000215914"/>
    </source>
</evidence>
<feature type="compositionally biased region" description="Polar residues" evidence="3">
    <location>
        <begin position="264"/>
        <end position="273"/>
    </location>
</feature>